<reference evidence="2 3" key="1">
    <citation type="journal article" date="2016" name="Nat. Commun.">
        <title>Thousands of microbial genomes shed light on interconnected biogeochemical processes in an aquifer system.</title>
        <authorList>
            <person name="Anantharaman K."/>
            <person name="Brown C.T."/>
            <person name="Hug L.A."/>
            <person name="Sharon I."/>
            <person name="Castelle C.J."/>
            <person name="Probst A.J."/>
            <person name="Thomas B.C."/>
            <person name="Singh A."/>
            <person name="Wilkins M.J."/>
            <person name="Karaoz U."/>
            <person name="Brodie E.L."/>
            <person name="Williams K.H."/>
            <person name="Hubbard S.S."/>
            <person name="Banfield J.F."/>
        </authorList>
    </citation>
    <scope>NUCLEOTIDE SEQUENCE [LARGE SCALE GENOMIC DNA]</scope>
</reference>
<evidence type="ECO:0008006" key="4">
    <source>
        <dbReference type="Google" id="ProtNLM"/>
    </source>
</evidence>
<comment type="caution">
    <text evidence="2">The sequence shown here is derived from an EMBL/GenBank/DDBJ whole genome shotgun (WGS) entry which is preliminary data.</text>
</comment>
<evidence type="ECO:0000256" key="1">
    <source>
        <dbReference type="SAM" id="SignalP"/>
    </source>
</evidence>
<evidence type="ECO:0000313" key="3">
    <source>
        <dbReference type="Proteomes" id="UP000179076"/>
    </source>
</evidence>
<keyword evidence="1" id="KW-0732">Signal</keyword>
<dbReference type="SUPFAM" id="SSF56935">
    <property type="entry name" value="Porins"/>
    <property type="match status" value="1"/>
</dbReference>
<proteinExistence type="predicted"/>
<gene>
    <name evidence="2" type="ORF">A2W18_06760</name>
</gene>
<name>A0A1F6VE31_9PROT</name>
<feature type="chain" id="PRO_5009527212" description="DUF560 domain-containing protein" evidence="1">
    <location>
        <begin position="24"/>
        <end position="300"/>
    </location>
</feature>
<dbReference type="AlphaFoldDB" id="A0A1F6VE31"/>
<sequence>MKYRIRTVLVAATTLALPGVVSAARLSWFDDMPARDSLGQIRAPIALSNQEAPLTFGVQGYESLRQSDLLDGDYGYGSVAVASDRTVVRFYGAVAGRTNDFRAPLLALNPSATGDALLLGSSSSRLSGFGVKWQHRVDAVNTVALSAGYNEIPWSTKSTSADALDTRAAVSWHGSWSGATLRPGISGSFFVGDEIARNEAYQQLGRRYFGFSVGGELRVAQDHTPYFSYRLRRNVYSPDDPTFSITPYEDRSQISAGWKWQVQSNWSLQAEARYGLNGANLDPSSPDRSHLFFGTRFDFR</sequence>
<accession>A0A1F6VE31</accession>
<evidence type="ECO:0000313" key="2">
    <source>
        <dbReference type="EMBL" id="OGI67835.1"/>
    </source>
</evidence>
<protein>
    <recommendedName>
        <fullName evidence="4">DUF560 domain-containing protein</fullName>
    </recommendedName>
</protein>
<organism evidence="2 3">
    <name type="scientific">Candidatus Muproteobacteria bacterium RBG_16_60_9</name>
    <dbReference type="NCBI Taxonomy" id="1817755"/>
    <lineage>
        <taxon>Bacteria</taxon>
        <taxon>Pseudomonadati</taxon>
        <taxon>Pseudomonadota</taxon>
        <taxon>Candidatus Muproteobacteria</taxon>
    </lineage>
</organism>
<dbReference type="EMBL" id="MFSP01000045">
    <property type="protein sequence ID" value="OGI67835.1"/>
    <property type="molecule type" value="Genomic_DNA"/>
</dbReference>
<feature type="signal peptide" evidence="1">
    <location>
        <begin position="1"/>
        <end position="23"/>
    </location>
</feature>
<dbReference type="Proteomes" id="UP000179076">
    <property type="component" value="Unassembled WGS sequence"/>
</dbReference>